<proteinExistence type="predicted"/>
<evidence type="ECO:0000313" key="3">
    <source>
        <dbReference type="EMBL" id="PTH80092.1"/>
    </source>
</evidence>
<dbReference type="Proteomes" id="UP000241986">
    <property type="component" value="Unassembled WGS sequence"/>
</dbReference>
<evidence type="ECO:0000313" key="4">
    <source>
        <dbReference type="Proteomes" id="UP000241986"/>
    </source>
</evidence>
<gene>
    <name evidence="3" type="ORF">DAA48_16135</name>
</gene>
<feature type="region of interest" description="Disordered" evidence="1">
    <location>
        <begin position="500"/>
        <end position="519"/>
    </location>
</feature>
<feature type="domain" description="Polyvalent protein metallopeptidase" evidence="2">
    <location>
        <begin position="320"/>
        <end position="407"/>
    </location>
</feature>
<reference evidence="3 4" key="1">
    <citation type="submission" date="2018-03" db="EMBL/GenBank/DDBJ databases">
        <title>Aeromonas veronii whole genome sequencing and analysis.</title>
        <authorList>
            <person name="Xie H."/>
            <person name="Liu T."/>
            <person name="Wang K."/>
        </authorList>
    </citation>
    <scope>NUCLEOTIDE SEQUENCE [LARGE SCALE GENOMIC DNA]</scope>
    <source>
        <strain evidence="3 4">XH.VA.1</strain>
    </source>
</reference>
<dbReference type="InterPro" id="IPR041459">
    <property type="entry name" value="MPTase-PolyVal"/>
</dbReference>
<protein>
    <recommendedName>
        <fullName evidence="2">Polyvalent protein metallopeptidase domain-containing protein</fullName>
    </recommendedName>
</protein>
<name>A0A2T4MZW7_AERVE</name>
<dbReference type="EMBL" id="PZKL01000037">
    <property type="protein sequence ID" value="PTH80092.1"/>
    <property type="molecule type" value="Genomic_DNA"/>
</dbReference>
<organism evidence="3 4">
    <name type="scientific">Aeromonas veronii</name>
    <dbReference type="NCBI Taxonomy" id="654"/>
    <lineage>
        <taxon>Bacteria</taxon>
        <taxon>Pseudomonadati</taxon>
        <taxon>Pseudomonadota</taxon>
        <taxon>Gammaproteobacteria</taxon>
        <taxon>Aeromonadales</taxon>
        <taxon>Aeromonadaceae</taxon>
        <taxon>Aeromonas</taxon>
    </lineage>
</organism>
<evidence type="ECO:0000256" key="1">
    <source>
        <dbReference type="SAM" id="MobiDB-lite"/>
    </source>
</evidence>
<dbReference type="Pfam" id="PF18818">
    <property type="entry name" value="MPTase-PolyVal"/>
    <property type="match status" value="1"/>
</dbReference>
<dbReference type="AlphaFoldDB" id="A0A2T4MZW7"/>
<evidence type="ECO:0000259" key="2">
    <source>
        <dbReference type="Pfam" id="PF18818"/>
    </source>
</evidence>
<sequence>MAKKPYSKSKAKKSYLTPDLVNKVSEVFNALIFKAAKFDPEEVKLLTLNAWNEAVEKMKADVSPSVIKDAEESVSVMFDAEPEQWVESVNKTLDKYRRQSDVSLSRAKIDMLRMWHDMAYGDQRSFDIPWLRHMTVGEKFMPFFEKDERYVFKGFTNQSILAYAIEERDGAHDNVVLFKGELEKLLAHDFEKNPDDPKSTDEQRKSHVFGKLKGIPSLTSLFVPSGYTTWVTESGQKWVGENGEKKPSVETIMKENLKAHENKTFVSHPVWTISSIEHLISKDAVEALGKLREVRAKKSEFVLKPEDTDLNDVIDNLINKQIEQQKITTYEGGNEAFYRPAHDTIRIPTREQFVNPVARYATWSHELAHSTKHMLGRPALNKFGSVPYGIEEVVAESVANLMVKDLHEKMTEIRGGKLPDEWQGFFDNYSKNATSYGAGWGGKFDFKQHFERIYNTDQDNKSKQILSKMMGDVLNAMMLIKNGAINDLEVTTEFRNEKLKENIEKSRSRSAERDSEPGI</sequence>
<accession>A0A2T4MZW7</accession>
<comment type="caution">
    <text evidence="3">The sequence shown here is derived from an EMBL/GenBank/DDBJ whole genome shotgun (WGS) entry which is preliminary data.</text>
</comment>
<dbReference type="RefSeq" id="WP_107683976.1">
    <property type="nucleotide sequence ID" value="NZ_PZKL01000037.1"/>
</dbReference>